<dbReference type="RefSeq" id="WP_196938631.1">
    <property type="nucleotide sequence ID" value="NZ_MU158689.1"/>
</dbReference>
<proteinExistence type="predicted"/>
<protein>
    <recommendedName>
        <fullName evidence="3">Lipoprotein</fullName>
    </recommendedName>
</protein>
<keyword evidence="2" id="KW-1185">Reference proteome</keyword>
<gene>
    <name evidence="1" type="ORF">C4F40_02875</name>
</gene>
<sequence length="166" mass="18457">MNRYVVFTVLLSVLFFGCKKDREDSDRIKGFVHFKLNGQEMKHDAHVSGNDPPSEEIVHFVTIYGSGEPGPNDRPPVLDFQLVHDEVKEGGQYTSANSELHANYSSATFAGGAEFTSTRDGGFFELRVTELGYYGVKGTFSGRLLSDADQVINITDGTFEAPYNYR</sequence>
<evidence type="ECO:0000313" key="2">
    <source>
        <dbReference type="Proteomes" id="UP000618319"/>
    </source>
</evidence>
<evidence type="ECO:0000313" key="1">
    <source>
        <dbReference type="EMBL" id="MBE8719668.1"/>
    </source>
</evidence>
<dbReference type="Proteomes" id="UP000618319">
    <property type="component" value="Unassembled WGS sequence"/>
</dbReference>
<organism evidence="1 2">
    <name type="scientific">Sphingobacterium pedocola</name>
    <dbReference type="NCBI Taxonomy" id="2082722"/>
    <lineage>
        <taxon>Bacteria</taxon>
        <taxon>Pseudomonadati</taxon>
        <taxon>Bacteroidota</taxon>
        <taxon>Sphingobacteriia</taxon>
        <taxon>Sphingobacteriales</taxon>
        <taxon>Sphingobacteriaceae</taxon>
        <taxon>Sphingobacterium</taxon>
    </lineage>
</organism>
<dbReference type="EMBL" id="PSKQ01000013">
    <property type="protein sequence ID" value="MBE8719668.1"/>
    <property type="molecule type" value="Genomic_DNA"/>
</dbReference>
<dbReference type="PROSITE" id="PS51257">
    <property type="entry name" value="PROKAR_LIPOPROTEIN"/>
    <property type="match status" value="1"/>
</dbReference>
<comment type="caution">
    <text evidence="1">The sequence shown here is derived from an EMBL/GenBank/DDBJ whole genome shotgun (WGS) entry which is preliminary data.</text>
</comment>
<reference evidence="1 2" key="1">
    <citation type="submission" date="2018-02" db="EMBL/GenBank/DDBJ databases">
        <title>Sphingobacterium KA21.</title>
        <authorList>
            <person name="Vasarhelyi B.M."/>
            <person name="Deshmukh S."/>
            <person name="Balint B."/>
            <person name="Kukolya J."/>
        </authorList>
    </citation>
    <scope>NUCLEOTIDE SEQUENCE [LARGE SCALE GENOMIC DNA]</scope>
    <source>
        <strain evidence="1 2">Ka21</strain>
    </source>
</reference>
<evidence type="ECO:0008006" key="3">
    <source>
        <dbReference type="Google" id="ProtNLM"/>
    </source>
</evidence>
<name>A0ABR9T2T8_9SPHI</name>
<accession>A0ABR9T2T8</accession>